<evidence type="ECO:0000256" key="1">
    <source>
        <dbReference type="SAM" id="Coils"/>
    </source>
</evidence>
<evidence type="ECO:0000313" key="4">
    <source>
        <dbReference type="Proteomes" id="UP000321363"/>
    </source>
</evidence>
<keyword evidence="1" id="KW-0175">Coiled coil</keyword>
<sequence>MNNRSLMIFAFLFIGISIIGSKVIIDEKMISSEHTEQRQIERELTLPASSVFSNRKLDELTIVNNEKAVEEIKADYRMKFEELQEDTNVKIDSLLEEAKKEYQTLERTQEKTSLVDFYQKYASAGQVIEEQTEQQFYILYEDLTKKLEQLTYGEEAAEEFKEIYIEQKQERKTELLKKAISIVKN</sequence>
<name>A0A5C6VZA3_9BACI</name>
<feature type="coiled-coil region" evidence="1">
    <location>
        <begin position="66"/>
        <end position="115"/>
    </location>
</feature>
<comment type="caution">
    <text evidence="3">The sequence shown here is derived from an EMBL/GenBank/DDBJ whole genome shotgun (WGS) entry which is preliminary data.</text>
</comment>
<reference evidence="3 4" key="1">
    <citation type="journal article" date="2005" name="Int. J. Syst. Evol. Microbiol.">
        <title>Bacillus litoralis sp. nov., isolated from a tidal flat of the Yellow Sea in Korea.</title>
        <authorList>
            <person name="Yoon J.H."/>
            <person name="Oh T.K."/>
        </authorList>
    </citation>
    <scope>NUCLEOTIDE SEQUENCE [LARGE SCALE GENOMIC DNA]</scope>
    <source>
        <strain evidence="3 4">SW-211</strain>
    </source>
</reference>
<feature type="transmembrane region" description="Helical" evidence="2">
    <location>
        <begin position="6"/>
        <end position="25"/>
    </location>
</feature>
<evidence type="ECO:0000256" key="2">
    <source>
        <dbReference type="SAM" id="Phobius"/>
    </source>
</evidence>
<proteinExistence type="predicted"/>
<dbReference type="AlphaFoldDB" id="A0A5C6VZA3"/>
<dbReference type="Proteomes" id="UP000321363">
    <property type="component" value="Unassembled WGS sequence"/>
</dbReference>
<keyword evidence="2" id="KW-0812">Transmembrane</keyword>
<dbReference type="RefSeq" id="WP_146947526.1">
    <property type="nucleotide sequence ID" value="NZ_VOQF01000005.1"/>
</dbReference>
<keyword evidence="4" id="KW-1185">Reference proteome</keyword>
<dbReference type="OrthoDB" id="2848159at2"/>
<keyword evidence="2" id="KW-0472">Membrane</keyword>
<dbReference type="EMBL" id="VOQF01000005">
    <property type="protein sequence ID" value="TXC90929.1"/>
    <property type="molecule type" value="Genomic_DNA"/>
</dbReference>
<gene>
    <name evidence="3" type="ORF">FS935_08455</name>
</gene>
<keyword evidence="2" id="KW-1133">Transmembrane helix</keyword>
<accession>A0A5C6VZA3</accession>
<organism evidence="3 4">
    <name type="scientific">Metabacillus litoralis</name>
    <dbReference type="NCBI Taxonomy" id="152268"/>
    <lineage>
        <taxon>Bacteria</taxon>
        <taxon>Bacillati</taxon>
        <taxon>Bacillota</taxon>
        <taxon>Bacilli</taxon>
        <taxon>Bacillales</taxon>
        <taxon>Bacillaceae</taxon>
        <taxon>Metabacillus</taxon>
    </lineage>
</organism>
<evidence type="ECO:0000313" key="3">
    <source>
        <dbReference type="EMBL" id="TXC90929.1"/>
    </source>
</evidence>
<protein>
    <submittedName>
        <fullName evidence="3">Uncharacterized protein</fullName>
    </submittedName>
</protein>